<feature type="region of interest" description="Disordered" evidence="1">
    <location>
        <begin position="1"/>
        <end position="25"/>
    </location>
</feature>
<accession>I1NDE1</accession>
<feature type="compositionally biased region" description="Low complexity" evidence="1">
    <location>
        <begin position="1"/>
        <end position="20"/>
    </location>
</feature>
<dbReference type="Pfam" id="PF14299">
    <property type="entry name" value="PP2"/>
    <property type="match status" value="2"/>
</dbReference>
<dbReference type="Gramene" id="KRG89392">
    <property type="protein sequence ID" value="KRG89392"/>
    <property type="gene ID" value="GLYMA_20G020900"/>
</dbReference>
<dbReference type="HOGENOM" id="CLU_668007_0_0_1"/>
<keyword evidence="4" id="KW-1185">Reference proteome</keyword>
<gene>
    <name evidence="3" type="primary">LOC100798352</name>
    <name evidence="2" type="ORF">GLYMA_20G020900</name>
</gene>
<evidence type="ECO:0000313" key="2">
    <source>
        <dbReference type="EMBL" id="KRG89392.1"/>
    </source>
</evidence>
<dbReference type="KEGG" id="gmx:100798352"/>
<dbReference type="InterPro" id="IPR052147">
    <property type="entry name" value="PP2-like/Lectin"/>
</dbReference>
<dbReference type="EMBL" id="CM000853">
    <property type="protein sequence ID" value="KRG89392.1"/>
    <property type="molecule type" value="Genomic_DNA"/>
</dbReference>
<sequence length="412" mass="47106">MGASQSQEELQSQRQFQQHQHPNELTRRESLLLSPAASNNTKQFSNSTKVVDNVTAANSTNTNCFMLNARALSITWAENPDYWTWVQDKDESGTMIELPNLKMVCWLEVHGKFDTRKLSLGILYQVSFIVMLKDSAQGWEVPINVRLVLPGGKKQQHKENLNEKLRECWIEIPVGEFVASEKDVGNIEISMYEYEGGKWKTGLIIQGIAIKPKNETNQSQHHQQPHELTRRESWLMSPAGNSKYFKNSTKAIDNVTSANNTNSFMVYARSLSITWAENPNYWKWVQHKEASGTMTELAKLKMVCWLEVHGKFDARKLLPGIPYQVLFIVMLKDSAQGWEVPINFRLVLPGGKKQEHKENLNKLRESWIHIPVGEFVASEKDVGNIEISMYEYEGGMWKTGLIIQGIVIKPKN</sequence>
<reference evidence="2 3" key="1">
    <citation type="journal article" date="2010" name="Nature">
        <title>Genome sequence of the palaeopolyploid soybean.</title>
        <authorList>
            <person name="Schmutz J."/>
            <person name="Cannon S.B."/>
            <person name="Schlueter J."/>
            <person name="Ma J."/>
            <person name="Mitros T."/>
            <person name="Nelson W."/>
            <person name="Hyten D.L."/>
            <person name="Song Q."/>
            <person name="Thelen J.J."/>
            <person name="Cheng J."/>
            <person name="Xu D."/>
            <person name="Hellsten U."/>
            <person name="May G.D."/>
            <person name="Yu Y."/>
            <person name="Sakurai T."/>
            <person name="Umezawa T."/>
            <person name="Bhattacharyya M.K."/>
            <person name="Sandhu D."/>
            <person name="Valliyodan B."/>
            <person name="Lindquist E."/>
            <person name="Peto M."/>
            <person name="Grant D."/>
            <person name="Shu S."/>
            <person name="Goodstein D."/>
            <person name="Barry K."/>
            <person name="Futrell-Griggs M."/>
            <person name="Abernathy B."/>
            <person name="Du J."/>
            <person name="Tian Z."/>
            <person name="Zhu L."/>
            <person name="Gill N."/>
            <person name="Joshi T."/>
            <person name="Libault M."/>
            <person name="Sethuraman A."/>
            <person name="Zhang X.-C."/>
            <person name="Shinozaki K."/>
            <person name="Nguyen H.T."/>
            <person name="Wing R.A."/>
            <person name="Cregan P."/>
            <person name="Specht J."/>
            <person name="Grimwood J."/>
            <person name="Rokhsar D."/>
            <person name="Stacey G."/>
            <person name="Shoemaker R.C."/>
            <person name="Jackson S.A."/>
        </authorList>
    </citation>
    <scope>NUCLEOTIDE SEQUENCE [LARGE SCALE GENOMIC DNA]</scope>
    <source>
        <strain evidence="3">cv. Williams 82</strain>
        <tissue evidence="2">Callus</tissue>
    </source>
</reference>
<dbReference type="AlphaFoldDB" id="I1NDE1"/>
<name>I1NDE1_SOYBN</name>
<dbReference type="PANTHER" id="PTHR48478">
    <property type="entry name" value="LECTIN-LIKE"/>
    <property type="match status" value="1"/>
</dbReference>
<dbReference type="eggNOG" id="KOG0017">
    <property type="taxonomic scope" value="Eukaryota"/>
</dbReference>
<dbReference type="GeneID" id="100798352"/>
<evidence type="ECO:0000256" key="1">
    <source>
        <dbReference type="SAM" id="MobiDB-lite"/>
    </source>
</evidence>
<dbReference type="RefSeq" id="XP_003556674.1">
    <property type="nucleotide sequence ID" value="XM_003556626.5"/>
</dbReference>
<dbReference type="OrthoDB" id="533833at2759"/>
<dbReference type="OMA" id="GNIEISM"/>
<dbReference type="EnsemblPlants" id="KRG89392">
    <property type="protein sequence ID" value="KRG89392"/>
    <property type="gene ID" value="GLYMA_20G020900"/>
</dbReference>
<proteinExistence type="predicted"/>
<organism evidence="2">
    <name type="scientific">Glycine max</name>
    <name type="common">Soybean</name>
    <name type="synonym">Glycine hispida</name>
    <dbReference type="NCBI Taxonomy" id="3847"/>
    <lineage>
        <taxon>Eukaryota</taxon>
        <taxon>Viridiplantae</taxon>
        <taxon>Streptophyta</taxon>
        <taxon>Embryophyta</taxon>
        <taxon>Tracheophyta</taxon>
        <taxon>Spermatophyta</taxon>
        <taxon>Magnoliopsida</taxon>
        <taxon>eudicotyledons</taxon>
        <taxon>Gunneridae</taxon>
        <taxon>Pentapetalae</taxon>
        <taxon>rosids</taxon>
        <taxon>fabids</taxon>
        <taxon>Fabales</taxon>
        <taxon>Fabaceae</taxon>
        <taxon>Papilionoideae</taxon>
        <taxon>50 kb inversion clade</taxon>
        <taxon>NPAAA clade</taxon>
        <taxon>indigoferoid/millettioid clade</taxon>
        <taxon>Phaseoleae</taxon>
        <taxon>Glycine</taxon>
        <taxon>Glycine subgen. Soja</taxon>
    </lineage>
</organism>
<dbReference type="GO" id="GO:0030246">
    <property type="term" value="F:carbohydrate binding"/>
    <property type="evidence" value="ECO:0007669"/>
    <property type="project" value="InterPro"/>
</dbReference>
<dbReference type="PANTHER" id="PTHR48478:SF1">
    <property type="entry name" value="LECTIN-LIKE"/>
    <property type="match status" value="1"/>
</dbReference>
<dbReference type="InterPro" id="IPR025886">
    <property type="entry name" value="PP2-like"/>
</dbReference>
<reference evidence="3" key="2">
    <citation type="submission" date="2018-02" db="UniProtKB">
        <authorList>
            <consortium name="EnsemblPlants"/>
        </authorList>
    </citation>
    <scope>IDENTIFICATION</scope>
    <source>
        <strain evidence="3">Williams 82</strain>
    </source>
</reference>
<evidence type="ECO:0000313" key="4">
    <source>
        <dbReference type="Proteomes" id="UP000008827"/>
    </source>
</evidence>
<evidence type="ECO:0000313" key="3">
    <source>
        <dbReference type="EnsemblPlants" id="KRG89392"/>
    </source>
</evidence>
<reference evidence="2" key="3">
    <citation type="submission" date="2018-07" db="EMBL/GenBank/DDBJ databases">
        <title>WGS assembly of Glycine max.</title>
        <authorList>
            <person name="Schmutz J."/>
            <person name="Cannon S."/>
            <person name="Schlueter J."/>
            <person name="Ma J."/>
            <person name="Mitros T."/>
            <person name="Nelson W."/>
            <person name="Hyten D."/>
            <person name="Song Q."/>
            <person name="Thelen J."/>
            <person name="Cheng J."/>
            <person name="Xu D."/>
            <person name="Hellsten U."/>
            <person name="May G."/>
            <person name="Yu Y."/>
            <person name="Sakurai T."/>
            <person name="Umezawa T."/>
            <person name="Bhattacharyya M."/>
            <person name="Sandhu D."/>
            <person name="Valliyodan B."/>
            <person name="Lindquist E."/>
            <person name="Peto M."/>
            <person name="Grant D."/>
            <person name="Shu S."/>
            <person name="Goodstein D."/>
            <person name="Barry K."/>
            <person name="Futrell-Griggs M."/>
            <person name="Abernathy B."/>
            <person name="Du J."/>
            <person name="Tian Z."/>
            <person name="Zhu L."/>
            <person name="Gill N."/>
            <person name="Joshi T."/>
            <person name="Libault M."/>
            <person name="Sethuraman A."/>
            <person name="Zhang X."/>
            <person name="Shinozaki K."/>
            <person name="Nguyen H."/>
            <person name="Wing R."/>
            <person name="Cregan P."/>
            <person name="Specht J."/>
            <person name="Grimwood J."/>
            <person name="Rokhsar D."/>
            <person name="Stacey G."/>
            <person name="Shoemaker R."/>
            <person name="Jackson S."/>
        </authorList>
    </citation>
    <scope>NUCLEOTIDE SEQUENCE</scope>
    <source>
        <tissue evidence="2">Callus</tissue>
    </source>
</reference>
<dbReference type="Proteomes" id="UP000008827">
    <property type="component" value="Chromosome 20"/>
</dbReference>
<protein>
    <submittedName>
        <fullName evidence="2 3">Uncharacterized protein</fullName>
    </submittedName>
</protein>
<dbReference type="PaxDb" id="3847-GLYMA20G02580.1"/>